<dbReference type="Proteomes" id="UP000276055">
    <property type="component" value="Unassembled WGS sequence"/>
</dbReference>
<name>A0A495EB70_9MICC</name>
<dbReference type="PANTHER" id="PTHR30222">
    <property type="entry name" value="SPERMIDINE/PUTRESCINE-BINDING PERIPLASMIC PROTEIN"/>
    <property type="match status" value="1"/>
</dbReference>
<dbReference type="PANTHER" id="PTHR30222:SF17">
    <property type="entry name" value="SPERMIDINE_PUTRESCINE-BINDING PERIPLASMIC PROTEIN"/>
    <property type="match status" value="1"/>
</dbReference>
<reference evidence="3 4" key="1">
    <citation type="submission" date="2018-10" db="EMBL/GenBank/DDBJ databases">
        <title>Genomic Encyclopedia of Type Strains, Phase IV (KMG-IV): sequencing the most valuable type-strain genomes for metagenomic binning, comparative biology and taxonomic classification.</title>
        <authorList>
            <person name="Goeker M."/>
        </authorList>
    </citation>
    <scope>NUCLEOTIDE SEQUENCE [LARGE SCALE GENOMIC DNA]</scope>
    <source>
        <strain evidence="3 4">DSM 25586</strain>
    </source>
</reference>
<dbReference type="Pfam" id="PF13343">
    <property type="entry name" value="SBP_bac_6"/>
    <property type="match status" value="1"/>
</dbReference>
<sequence length="370" mass="39786">MANLNNVNINRRSLLLGSLALGVSPFVLSGCASGASSSGSAGGTVNWLTWSDHFSNDQLKKVAASSKITGGPKLFSDNADALLQIKQTGSQFDIVSGDALWVKKYRQEGLIDPFQMSEIAVSNELYAEARDFSFLKDPQGYLGYPFSWSSVQIYFNPKLVKTPPTSWESLTDPAFKGQIVAENIPTDLLAIGGLATGSKEPYALKGDGLTRAADFLKALKPNVIKLASQNNEIISMLASGEAAIGISNLGTDLRVKAAGGPQIEAAYPREGTIGFIDAEMITSKGANQKLVRPFLNAMETSEYIVENFKTNGRPLFNEKAAKILLNDPKTAQDAKRLFMGNPEKALAMTLKGPAENQQSYTEAFNQIFGA</sequence>
<feature type="signal peptide" evidence="2">
    <location>
        <begin position="1"/>
        <end position="29"/>
    </location>
</feature>
<proteinExistence type="predicted"/>
<evidence type="ECO:0000256" key="2">
    <source>
        <dbReference type="SAM" id="SignalP"/>
    </source>
</evidence>
<evidence type="ECO:0000313" key="4">
    <source>
        <dbReference type="Proteomes" id="UP000276055"/>
    </source>
</evidence>
<keyword evidence="1 2" id="KW-0732">Signal</keyword>
<gene>
    <name evidence="3" type="ORF">C8D78_3455</name>
</gene>
<dbReference type="EMBL" id="RBIR01000009">
    <property type="protein sequence ID" value="RKR13793.1"/>
    <property type="molecule type" value="Genomic_DNA"/>
</dbReference>
<dbReference type="RefSeq" id="WP_120955053.1">
    <property type="nucleotide sequence ID" value="NZ_RBIR01000009.1"/>
</dbReference>
<comment type="caution">
    <text evidence="3">The sequence shown here is derived from an EMBL/GenBank/DDBJ whole genome shotgun (WGS) entry which is preliminary data.</text>
</comment>
<dbReference type="AlphaFoldDB" id="A0A495EB70"/>
<organism evidence="3 4">
    <name type="scientific">Arthrobacter oryzae</name>
    <dbReference type="NCBI Taxonomy" id="409290"/>
    <lineage>
        <taxon>Bacteria</taxon>
        <taxon>Bacillati</taxon>
        <taxon>Actinomycetota</taxon>
        <taxon>Actinomycetes</taxon>
        <taxon>Micrococcales</taxon>
        <taxon>Micrococcaceae</taxon>
        <taxon>Arthrobacter</taxon>
    </lineage>
</organism>
<protein>
    <submittedName>
        <fullName evidence="3">Spermidine/putrescine-binding protein</fullName>
    </submittedName>
</protein>
<accession>A0A495EB70</accession>
<evidence type="ECO:0000256" key="1">
    <source>
        <dbReference type="ARBA" id="ARBA00022729"/>
    </source>
</evidence>
<dbReference type="SUPFAM" id="SSF53850">
    <property type="entry name" value="Periplasmic binding protein-like II"/>
    <property type="match status" value="1"/>
</dbReference>
<feature type="chain" id="PRO_5038582321" evidence="2">
    <location>
        <begin position="30"/>
        <end position="370"/>
    </location>
</feature>
<dbReference type="OrthoDB" id="9769319at2"/>
<evidence type="ECO:0000313" key="3">
    <source>
        <dbReference type="EMBL" id="RKR13793.1"/>
    </source>
</evidence>
<dbReference type="Gene3D" id="3.40.190.10">
    <property type="entry name" value="Periplasmic binding protein-like II"/>
    <property type="match status" value="2"/>
</dbReference>